<organism evidence="1 2">
    <name type="scientific">Geodermatophilus tzadiensis</name>
    <dbReference type="NCBI Taxonomy" id="1137988"/>
    <lineage>
        <taxon>Bacteria</taxon>
        <taxon>Bacillati</taxon>
        <taxon>Actinomycetota</taxon>
        <taxon>Actinomycetes</taxon>
        <taxon>Geodermatophilales</taxon>
        <taxon>Geodermatophilaceae</taxon>
        <taxon>Geodermatophilus</taxon>
    </lineage>
</organism>
<accession>A0A2T0TPJ7</accession>
<dbReference type="AlphaFoldDB" id="A0A2T0TPJ7"/>
<comment type="caution">
    <text evidence="1">The sequence shown here is derived from an EMBL/GenBank/DDBJ whole genome shotgun (WGS) entry which is preliminary data.</text>
</comment>
<dbReference type="Proteomes" id="UP000239210">
    <property type="component" value="Unassembled WGS sequence"/>
</dbReference>
<keyword evidence="2" id="KW-1185">Reference proteome</keyword>
<sequence length="95" mass="10129">MPFSLEVWQGQLDSVCRQAELEDGCLTVALGHVALAEGLTDLTEDRTEATDMTGAQVPVECFPVLIRPGNLQPGAQGTVAVGTQFVVDIECRPSE</sequence>
<dbReference type="EMBL" id="PVTG01000013">
    <property type="protein sequence ID" value="PRY47630.1"/>
    <property type="molecule type" value="Genomic_DNA"/>
</dbReference>
<protein>
    <submittedName>
        <fullName evidence="1">Uncharacterized protein</fullName>
    </submittedName>
</protein>
<gene>
    <name evidence="1" type="ORF">LY71_113132</name>
</gene>
<proteinExistence type="predicted"/>
<name>A0A2T0TPJ7_9ACTN</name>
<evidence type="ECO:0000313" key="1">
    <source>
        <dbReference type="EMBL" id="PRY47630.1"/>
    </source>
</evidence>
<reference evidence="1 2" key="1">
    <citation type="submission" date="2018-03" db="EMBL/GenBank/DDBJ databases">
        <title>Genomic Encyclopedia of Archaeal and Bacterial Type Strains, Phase II (KMG-II): from individual species to whole genera.</title>
        <authorList>
            <person name="Goeker M."/>
        </authorList>
    </citation>
    <scope>NUCLEOTIDE SEQUENCE [LARGE SCALE GENOMIC DNA]</scope>
    <source>
        <strain evidence="1 2">DSM 45416</strain>
    </source>
</reference>
<evidence type="ECO:0000313" key="2">
    <source>
        <dbReference type="Proteomes" id="UP000239210"/>
    </source>
</evidence>